<sequence length="223" mass="24635">MKQNTIGSKIFLCTPALVFPKKQDFKGNPNCPYYPEPETMAKRNLKICISVSAVFFIIVITVFLTLILTIFKPKNPDIFLHPVDLKNFQLLSSNSTNAPLGMVVTIVNPNYGSFRYINSTGYLEYRNTTVAKVPLETKSVPARSRTNVSTSAGIMTEKLIDDPKFWSDIEGGTFNLTAKATLPGKVSMFNIFKLKATVHISCDISINIIAIDSGSTCVAKLKL</sequence>
<accession>A0AAN9PXZ5</accession>
<dbReference type="PANTHER" id="PTHR31234:SF65">
    <property type="entry name" value="LATE EMBRYOGENESIS ABUNDANT PROTEIN, LEA_2 SUBGROUP"/>
    <property type="match status" value="1"/>
</dbReference>
<evidence type="ECO:0000256" key="3">
    <source>
        <dbReference type="ARBA" id="ARBA00022989"/>
    </source>
</evidence>
<protein>
    <recommendedName>
        <fullName evidence="6">Late embryogenesis abundant protein LEA-2 subgroup domain-containing protein</fullName>
    </recommendedName>
</protein>
<gene>
    <name evidence="7" type="ORF">VNO77_36810</name>
</gene>
<reference evidence="7 8" key="1">
    <citation type="submission" date="2024-01" db="EMBL/GenBank/DDBJ databases">
        <title>The genomes of 5 underutilized Papilionoideae crops provide insights into root nodulation and disease resistanc.</title>
        <authorList>
            <person name="Jiang F."/>
        </authorList>
    </citation>
    <scope>NUCLEOTIDE SEQUENCE [LARGE SCALE GENOMIC DNA]</scope>
    <source>
        <strain evidence="7">LVBAO_FW01</strain>
        <tissue evidence="7">Leaves</tissue>
    </source>
</reference>
<proteinExistence type="predicted"/>
<feature type="domain" description="Late embryogenesis abundant protein LEA-2 subgroup" evidence="6">
    <location>
        <begin position="104"/>
        <end position="203"/>
    </location>
</feature>
<evidence type="ECO:0000313" key="8">
    <source>
        <dbReference type="Proteomes" id="UP001367508"/>
    </source>
</evidence>
<dbReference type="Proteomes" id="UP001367508">
    <property type="component" value="Unassembled WGS sequence"/>
</dbReference>
<feature type="transmembrane region" description="Helical" evidence="5">
    <location>
        <begin position="47"/>
        <end position="71"/>
    </location>
</feature>
<dbReference type="GO" id="GO:0016020">
    <property type="term" value="C:membrane"/>
    <property type="evidence" value="ECO:0007669"/>
    <property type="project" value="UniProtKB-SubCell"/>
</dbReference>
<dbReference type="GO" id="GO:0098542">
    <property type="term" value="P:defense response to other organism"/>
    <property type="evidence" value="ECO:0007669"/>
    <property type="project" value="InterPro"/>
</dbReference>
<comment type="subcellular location">
    <subcellularLocation>
        <location evidence="1">Membrane</location>
        <topology evidence="1">Single-pass membrane protein</topology>
    </subcellularLocation>
</comment>
<dbReference type="InterPro" id="IPR004864">
    <property type="entry name" value="LEA_2"/>
</dbReference>
<dbReference type="Pfam" id="PF03168">
    <property type="entry name" value="LEA_2"/>
    <property type="match status" value="1"/>
</dbReference>
<evidence type="ECO:0000259" key="6">
    <source>
        <dbReference type="Pfam" id="PF03168"/>
    </source>
</evidence>
<evidence type="ECO:0000256" key="2">
    <source>
        <dbReference type="ARBA" id="ARBA00022692"/>
    </source>
</evidence>
<evidence type="ECO:0000313" key="7">
    <source>
        <dbReference type="EMBL" id="KAK7312723.1"/>
    </source>
</evidence>
<dbReference type="PANTHER" id="PTHR31234">
    <property type="entry name" value="LATE EMBRYOGENESIS ABUNDANT (LEA) HYDROXYPROLINE-RICH GLYCOPROTEIN FAMILY"/>
    <property type="match status" value="1"/>
</dbReference>
<dbReference type="Gene3D" id="2.60.40.1820">
    <property type="match status" value="1"/>
</dbReference>
<organism evidence="7 8">
    <name type="scientific">Canavalia gladiata</name>
    <name type="common">Sword bean</name>
    <name type="synonym">Dolichos gladiatus</name>
    <dbReference type="NCBI Taxonomy" id="3824"/>
    <lineage>
        <taxon>Eukaryota</taxon>
        <taxon>Viridiplantae</taxon>
        <taxon>Streptophyta</taxon>
        <taxon>Embryophyta</taxon>
        <taxon>Tracheophyta</taxon>
        <taxon>Spermatophyta</taxon>
        <taxon>Magnoliopsida</taxon>
        <taxon>eudicotyledons</taxon>
        <taxon>Gunneridae</taxon>
        <taxon>Pentapetalae</taxon>
        <taxon>rosids</taxon>
        <taxon>fabids</taxon>
        <taxon>Fabales</taxon>
        <taxon>Fabaceae</taxon>
        <taxon>Papilionoideae</taxon>
        <taxon>50 kb inversion clade</taxon>
        <taxon>NPAAA clade</taxon>
        <taxon>indigoferoid/millettioid clade</taxon>
        <taxon>Phaseoleae</taxon>
        <taxon>Canavalia</taxon>
    </lineage>
</organism>
<dbReference type="SUPFAM" id="SSF117070">
    <property type="entry name" value="LEA14-like"/>
    <property type="match status" value="1"/>
</dbReference>
<dbReference type="InterPro" id="IPR044839">
    <property type="entry name" value="NDR1-like"/>
</dbReference>
<keyword evidence="8" id="KW-1185">Reference proteome</keyword>
<dbReference type="AlphaFoldDB" id="A0AAN9PXZ5"/>
<evidence type="ECO:0000256" key="1">
    <source>
        <dbReference type="ARBA" id="ARBA00004167"/>
    </source>
</evidence>
<comment type="caution">
    <text evidence="7">The sequence shown here is derived from an EMBL/GenBank/DDBJ whole genome shotgun (WGS) entry which is preliminary data.</text>
</comment>
<evidence type="ECO:0000256" key="5">
    <source>
        <dbReference type="SAM" id="Phobius"/>
    </source>
</evidence>
<evidence type="ECO:0000256" key="4">
    <source>
        <dbReference type="ARBA" id="ARBA00023136"/>
    </source>
</evidence>
<dbReference type="EMBL" id="JAYMYQ010000009">
    <property type="protein sequence ID" value="KAK7312723.1"/>
    <property type="molecule type" value="Genomic_DNA"/>
</dbReference>
<keyword evidence="2 5" id="KW-0812">Transmembrane</keyword>
<keyword evidence="4 5" id="KW-0472">Membrane</keyword>
<name>A0AAN9PXZ5_CANGL</name>
<keyword evidence="3 5" id="KW-1133">Transmembrane helix</keyword>